<comment type="caution">
    <text evidence="2">The sequence shown here is derived from an EMBL/GenBank/DDBJ whole genome shotgun (WGS) entry which is preliminary data.</text>
</comment>
<evidence type="ECO:0000313" key="2">
    <source>
        <dbReference type="EMBL" id="KAJ7189412.1"/>
    </source>
</evidence>
<gene>
    <name evidence="2" type="ORF">GGX14DRAFT_609314</name>
</gene>
<protein>
    <submittedName>
        <fullName evidence="2">Uncharacterized protein</fullName>
    </submittedName>
</protein>
<name>A0AAD6UPR7_9AGAR</name>
<feature type="region of interest" description="Disordered" evidence="1">
    <location>
        <begin position="307"/>
        <end position="329"/>
    </location>
</feature>
<organism evidence="2 3">
    <name type="scientific">Mycena pura</name>
    <dbReference type="NCBI Taxonomy" id="153505"/>
    <lineage>
        <taxon>Eukaryota</taxon>
        <taxon>Fungi</taxon>
        <taxon>Dikarya</taxon>
        <taxon>Basidiomycota</taxon>
        <taxon>Agaricomycotina</taxon>
        <taxon>Agaricomycetes</taxon>
        <taxon>Agaricomycetidae</taxon>
        <taxon>Agaricales</taxon>
        <taxon>Marasmiineae</taxon>
        <taxon>Mycenaceae</taxon>
        <taxon>Mycena</taxon>
    </lineage>
</organism>
<dbReference type="Proteomes" id="UP001219525">
    <property type="component" value="Unassembled WGS sequence"/>
</dbReference>
<feature type="region of interest" description="Disordered" evidence="1">
    <location>
        <begin position="247"/>
        <end position="267"/>
    </location>
</feature>
<dbReference type="AlphaFoldDB" id="A0AAD6UPR7"/>
<accession>A0AAD6UPR7</accession>
<proteinExistence type="predicted"/>
<evidence type="ECO:0000313" key="3">
    <source>
        <dbReference type="Proteomes" id="UP001219525"/>
    </source>
</evidence>
<keyword evidence="3" id="KW-1185">Reference proteome</keyword>
<evidence type="ECO:0000256" key="1">
    <source>
        <dbReference type="SAM" id="MobiDB-lite"/>
    </source>
</evidence>
<reference evidence="2" key="1">
    <citation type="submission" date="2023-03" db="EMBL/GenBank/DDBJ databases">
        <title>Massive genome expansion in bonnet fungi (Mycena s.s.) driven by repeated elements and novel gene families across ecological guilds.</title>
        <authorList>
            <consortium name="Lawrence Berkeley National Laboratory"/>
            <person name="Harder C.B."/>
            <person name="Miyauchi S."/>
            <person name="Viragh M."/>
            <person name="Kuo A."/>
            <person name="Thoen E."/>
            <person name="Andreopoulos B."/>
            <person name="Lu D."/>
            <person name="Skrede I."/>
            <person name="Drula E."/>
            <person name="Henrissat B."/>
            <person name="Morin E."/>
            <person name="Kohler A."/>
            <person name="Barry K."/>
            <person name="LaButti K."/>
            <person name="Morin E."/>
            <person name="Salamov A."/>
            <person name="Lipzen A."/>
            <person name="Mereny Z."/>
            <person name="Hegedus B."/>
            <person name="Baldrian P."/>
            <person name="Stursova M."/>
            <person name="Weitz H."/>
            <person name="Taylor A."/>
            <person name="Grigoriev I.V."/>
            <person name="Nagy L.G."/>
            <person name="Martin F."/>
            <person name="Kauserud H."/>
        </authorList>
    </citation>
    <scope>NUCLEOTIDE SEQUENCE</scope>
    <source>
        <strain evidence="2">9144</strain>
    </source>
</reference>
<feature type="compositionally biased region" description="Polar residues" evidence="1">
    <location>
        <begin position="310"/>
        <end position="323"/>
    </location>
</feature>
<dbReference type="EMBL" id="JARJCW010000178">
    <property type="protein sequence ID" value="KAJ7189412.1"/>
    <property type="molecule type" value="Genomic_DNA"/>
</dbReference>
<sequence length="486" mass="51674">MTLRTLPWCIFKSITYLRRFAHTAPGFVTRALHATAEALVAVPRLLSWRNVPSTDTVLRHPVAKHKAKLIRWINMYKCKKLKKRNSIPSDKTSSINCVEKLRQTFLCFGIGPVEGLLIRAAICLGEAPVPAVEEPFVFFLRPVDVRAMAKGGELANGEGGVTQRARTQETYGTRKDYTESSVVSLGVSYCNKSATGAKSHTRSARAELFEASCSTRIRARTRDSRRTRVLAWSGSLRRVNQHIASGVTAGSAVPHAKPSRARSALPAHGTPLHNIRRHGAPFAGASGAVSGASSAACRRAHLQRSYARGTGTSTSAGNDSGTQHARAGRQEECTALFLAPSPRMPRAPAAAECHSDPPQTACRRCCCGCRRHARGRNERVGRRCTHAPSSASSRRRLLARIAARAMWVLVAEYTAPAAAAVGGAGGSGSAGGGGSAGGNGSAMGLGVVRELDAGLRFVDAASIDAYVAVFGDLRDVGADDRSSLTE</sequence>